<sequence length="302" mass="33577">MNTEVISAEIQTNKTYIFSFSRTVVQYMIGFSKCVIHYPTRDHHVKEITIDLKHSNQSDNEVLVKPILIMKDGSENIQSEESFVTVVVIATIGSGNPNIYLMNNVKTDISYSVPVESASYLKQALMFSTVQFPDIDHHLCKYCSNAESIFDFSTFMIKGDSFISDHGNNSGRGQILASVIICDSTDQRVFCADFSSETIGNSGAIYLGEMPPGVDADDFQFAVFLNGFQVSFGTDKDDHHAYKIEVSAEISKKEIIQNNFCAEINLKSFLTDNGKHGEVNKTNIPHNSVSGFVVAINNKVYQ</sequence>
<protein>
    <submittedName>
        <fullName evidence="1">Uncharacterized protein</fullName>
    </submittedName>
</protein>
<evidence type="ECO:0000313" key="1">
    <source>
        <dbReference type="EMBL" id="KAK8897405.1"/>
    </source>
</evidence>
<keyword evidence="2" id="KW-1185">Reference proteome</keyword>
<reference evidence="1 2" key="1">
    <citation type="submission" date="2024-04" db="EMBL/GenBank/DDBJ databases">
        <title>Tritrichomonas musculus Genome.</title>
        <authorList>
            <person name="Alves-Ferreira E."/>
            <person name="Grigg M."/>
            <person name="Lorenzi H."/>
            <person name="Galac M."/>
        </authorList>
    </citation>
    <scope>NUCLEOTIDE SEQUENCE [LARGE SCALE GENOMIC DNA]</scope>
    <source>
        <strain evidence="1 2">EAF2021</strain>
    </source>
</reference>
<dbReference type="Proteomes" id="UP001470230">
    <property type="component" value="Unassembled WGS sequence"/>
</dbReference>
<comment type="caution">
    <text evidence="1">The sequence shown here is derived from an EMBL/GenBank/DDBJ whole genome shotgun (WGS) entry which is preliminary data.</text>
</comment>
<dbReference type="EMBL" id="JAPFFF010000002">
    <property type="protein sequence ID" value="KAK8897405.1"/>
    <property type="molecule type" value="Genomic_DNA"/>
</dbReference>
<organism evidence="1 2">
    <name type="scientific">Tritrichomonas musculus</name>
    <dbReference type="NCBI Taxonomy" id="1915356"/>
    <lineage>
        <taxon>Eukaryota</taxon>
        <taxon>Metamonada</taxon>
        <taxon>Parabasalia</taxon>
        <taxon>Tritrichomonadida</taxon>
        <taxon>Tritrichomonadidae</taxon>
        <taxon>Tritrichomonas</taxon>
    </lineage>
</organism>
<proteinExistence type="predicted"/>
<name>A0ABR2L219_9EUKA</name>
<accession>A0ABR2L219</accession>
<evidence type="ECO:0000313" key="2">
    <source>
        <dbReference type="Proteomes" id="UP001470230"/>
    </source>
</evidence>
<gene>
    <name evidence="1" type="ORF">M9Y10_015351</name>
</gene>